<dbReference type="InterPro" id="IPR008271">
    <property type="entry name" value="Ser/Thr_kinase_AS"/>
</dbReference>
<organism evidence="3 4">
    <name type="scientific">Mycena chlorophos</name>
    <name type="common">Agaric fungus</name>
    <name type="synonym">Agaricus chlorophos</name>
    <dbReference type="NCBI Taxonomy" id="658473"/>
    <lineage>
        <taxon>Eukaryota</taxon>
        <taxon>Fungi</taxon>
        <taxon>Dikarya</taxon>
        <taxon>Basidiomycota</taxon>
        <taxon>Agaricomycotina</taxon>
        <taxon>Agaricomycetes</taxon>
        <taxon>Agaricomycetidae</taxon>
        <taxon>Agaricales</taxon>
        <taxon>Marasmiineae</taxon>
        <taxon>Mycenaceae</taxon>
        <taxon>Mycena</taxon>
    </lineage>
</organism>
<dbReference type="InterPro" id="IPR005198">
    <property type="entry name" value="Glyco_hydro_76"/>
</dbReference>
<dbReference type="InterPro" id="IPR008928">
    <property type="entry name" value="6-hairpin_glycosidase_sf"/>
</dbReference>
<dbReference type="SUPFAM" id="SSF56112">
    <property type="entry name" value="Protein kinase-like (PK-like)"/>
    <property type="match status" value="1"/>
</dbReference>
<accession>A0ABQ0LDN3</accession>
<dbReference type="Pfam" id="PF07714">
    <property type="entry name" value="PK_Tyr_Ser-Thr"/>
    <property type="match status" value="1"/>
</dbReference>
<dbReference type="Gene3D" id="1.10.510.10">
    <property type="entry name" value="Transferase(Phosphotransferase) domain 1"/>
    <property type="match status" value="1"/>
</dbReference>
<sequence>MIFASATTSAGCSAYLKPAASREPLARQRDGAAPCTNMAWPAASLLVTLMMRVLAYLHLIHQAPSTSTAPDPRVWRKPEMTTSEKNRLTLLRGAIDDALWAENIHDIGQFRTNPAGTYWVSAGQLYGQMAQVDRATQRTQYRELMATTYFPEAGKFAGRVDFESQEYGRSAIIAYQIYDDPRFLAVAERIWHFGLQYTISQDDTQQEYFKRKNLEIARQCRDLTVAGGTFETIDQGDAPVSSLATGKFMALSALLFEATRNETYFSQAMNSFAFLKNQLMMINDLVGIYDWLNSTDCTGSDARSPDNYGVFIEGLAILNSVRPDEDARILLSRVISATMLQETSWQEWTGIIAYSQGTEDNIGSGVLVRGLSAGYERNSTSAELRDLLGSYLAVQFNAVVELARFPQSGRFSPHWIGPPSVIFSGKAQTAALDVLLASLSLPPRDPVQLDILRIITTGGIVVGASAIILIVFRFLFQRRSGRPSRWSSFVRRIRGGIQLESGDGDDTSSIRSVFVQDGVSQLDGRIIQENGFPLAGGGNANIYRGSLKRSDGRRLPVAIKLLRLIDNSSQNEATLRRMDREVRVWSTIAHPNILPFLGVCNDLASWPVLVSPFCEFGHIGDYLARFPDADRHALTVGAATGLEYLHNQGVIHGDLKVQNVLVNSRGCAVICDFGLSKIIDERGGTSSCAGTLVYMAPELFTVIDHTTPVRRRTTKESDVYSFGLLGLEIFSSQPPQRRPKRPFILQQDLAEMQPQREDVAAATLPPHIWDLFEQCWSLDPEVRPNMSHVVERLAKPRSRRTWFG</sequence>
<protein>
    <submittedName>
        <fullName evidence="3">Glycoside hydrolase family 76 protein</fullName>
    </submittedName>
</protein>
<dbReference type="InterPro" id="IPR000719">
    <property type="entry name" value="Prot_kinase_dom"/>
</dbReference>
<name>A0ABQ0LDN3_MYCCL</name>
<dbReference type="GO" id="GO:0016787">
    <property type="term" value="F:hydrolase activity"/>
    <property type="evidence" value="ECO:0007669"/>
    <property type="project" value="UniProtKB-KW"/>
</dbReference>
<keyword evidence="3" id="KW-0378">Hydrolase</keyword>
<dbReference type="Gene3D" id="1.50.10.20">
    <property type="match status" value="1"/>
</dbReference>
<dbReference type="SMART" id="SM00220">
    <property type="entry name" value="S_TKc"/>
    <property type="match status" value="1"/>
</dbReference>
<dbReference type="PRINTS" id="PR00109">
    <property type="entry name" value="TYRKINASE"/>
</dbReference>
<feature type="transmembrane region" description="Helical" evidence="1">
    <location>
        <begin position="451"/>
        <end position="476"/>
    </location>
</feature>
<dbReference type="Pfam" id="PF03663">
    <property type="entry name" value="Glyco_hydro_76"/>
    <property type="match status" value="1"/>
</dbReference>
<proteinExistence type="predicted"/>
<dbReference type="Proteomes" id="UP000815677">
    <property type="component" value="Unassembled WGS sequence"/>
</dbReference>
<evidence type="ECO:0000256" key="1">
    <source>
        <dbReference type="SAM" id="Phobius"/>
    </source>
</evidence>
<dbReference type="PROSITE" id="PS00108">
    <property type="entry name" value="PROTEIN_KINASE_ST"/>
    <property type="match status" value="1"/>
</dbReference>
<keyword evidence="1" id="KW-0472">Membrane</keyword>
<dbReference type="InterPro" id="IPR011009">
    <property type="entry name" value="Kinase-like_dom_sf"/>
</dbReference>
<gene>
    <name evidence="3" type="ORF">MCHLO_06575</name>
</gene>
<dbReference type="PROSITE" id="PS50011">
    <property type="entry name" value="PROTEIN_KINASE_DOM"/>
    <property type="match status" value="1"/>
</dbReference>
<dbReference type="InterPro" id="IPR051681">
    <property type="entry name" value="Ser/Thr_Kinases-Pseudokinases"/>
</dbReference>
<dbReference type="InterPro" id="IPR001245">
    <property type="entry name" value="Ser-Thr/Tyr_kinase_cat_dom"/>
</dbReference>
<dbReference type="PANTHER" id="PTHR44329">
    <property type="entry name" value="SERINE/THREONINE-PROTEIN KINASE TNNI3K-RELATED"/>
    <property type="match status" value="1"/>
</dbReference>
<feature type="domain" description="Protein kinase" evidence="2">
    <location>
        <begin position="528"/>
        <end position="803"/>
    </location>
</feature>
<dbReference type="EMBL" id="DF845401">
    <property type="protein sequence ID" value="GAT49249.1"/>
    <property type="molecule type" value="Genomic_DNA"/>
</dbReference>
<reference evidence="3" key="1">
    <citation type="submission" date="2014-09" db="EMBL/GenBank/DDBJ databases">
        <title>Genome sequence of the luminous mushroom Mycena chlorophos for searching fungal bioluminescence genes.</title>
        <authorList>
            <person name="Tanaka Y."/>
            <person name="Kasuga D."/>
            <person name="Oba Y."/>
            <person name="Hase S."/>
            <person name="Sato K."/>
            <person name="Oba Y."/>
            <person name="Sakakibara Y."/>
        </authorList>
    </citation>
    <scope>NUCLEOTIDE SEQUENCE</scope>
</reference>
<keyword evidence="1" id="KW-0812">Transmembrane</keyword>
<evidence type="ECO:0000313" key="3">
    <source>
        <dbReference type="EMBL" id="GAT49249.1"/>
    </source>
</evidence>
<keyword evidence="1" id="KW-1133">Transmembrane helix</keyword>
<evidence type="ECO:0000313" key="4">
    <source>
        <dbReference type="Proteomes" id="UP000815677"/>
    </source>
</evidence>
<dbReference type="SUPFAM" id="SSF48208">
    <property type="entry name" value="Six-hairpin glycosidases"/>
    <property type="match status" value="1"/>
</dbReference>
<keyword evidence="4" id="KW-1185">Reference proteome</keyword>
<evidence type="ECO:0000259" key="2">
    <source>
        <dbReference type="PROSITE" id="PS50011"/>
    </source>
</evidence>